<dbReference type="RefSeq" id="WP_213430993.1">
    <property type="nucleotide sequence ID" value="NZ_AP031286.1"/>
</dbReference>
<dbReference type="Pfam" id="PF09369">
    <property type="entry name" value="MZB"/>
    <property type="match status" value="1"/>
</dbReference>
<dbReference type="InterPro" id="IPR047721">
    <property type="entry name" value="DrmB"/>
</dbReference>
<keyword evidence="3" id="KW-1185">Reference proteome</keyword>
<organism evidence="2 3">
    <name type="scientific">Paenibacillus melissococcoides</name>
    <dbReference type="NCBI Taxonomy" id="2912268"/>
    <lineage>
        <taxon>Bacteria</taxon>
        <taxon>Bacillati</taxon>
        <taxon>Bacillota</taxon>
        <taxon>Bacilli</taxon>
        <taxon>Bacillales</taxon>
        <taxon>Paenibacillaceae</taxon>
        <taxon>Paenibacillus</taxon>
    </lineage>
</organism>
<dbReference type="EMBL" id="CALYLO010000001">
    <property type="protein sequence ID" value="CAH8242938.1"/>
    <property type="molecule type" value="Genomic_DNA"/>
</dbReference>
<sequence length="617" mass="70261">MQKRTIRRTQLISPWGVGQMVNFPRDESLMVCGLDAWERVYKSANDGFDEFIIREERLEKRLGVSHFRLPPEYRQPGAGVKNPNLKIPCVRFPRWHYCPRCGSMEKLSLFGSQQKCKGPTYADGMSCHSLSERKRPYLIPVRFITICELGHIEDFPFMEWVHTEREHDSYCRLRLRAGRSNSSLSGIMIHCSCTAKRSLFGAFNEGSLSKIKVCGGQRPWLGEGEKESKECGGDLRVVQKGASNVYFPDIKSSIYLPQWEQSVDRKLIEILERHWDYLTNHRVDGHLNRDLFEFLAAQQKVDYLKLITAAEKKLKKNSVTTFKIEVSDSEEIYRKLEYDAILSGAGGDNQDFSVSNRNSSEYGKIINKYFRSISLLHKLRETRAMVGFSRWKPEDGRPLTEKREALRLKEDIDWLPAVVVRGEGIFFEFDSLLLNSWLEKKNVQVRAQKLASNYSAARRKNGWDEEVITPKFILLHTFAHILINQFSFECGYGSSALRERIYCDTEYPENPMHGVLIYTASGDSEGSLGGLVRQGLPGNLENIVVSALHNAKWCSSDPVCMESLGQGPDSCNLAACHSCALLPETSCEESNKKLDRALLTGTHQDVGIGYFSGFEEL</sequence>
<evidence type="ECO:0000313" key="2">
    <source>
        <dbReference type="EMBL" id="CAH8242938.1"/>
    </source>
</evidence>
<feature type="domain" description="MrfA-like Zn-binding" evidence="1">
    <location>
        <begin position="478"/>
        <end position="579"/>
    </location>
</feature>
<name>A0ABM9FVJ3_9BACL</name>
<dbReference type="Proteomes" id="UP001154322">
    <property type="component" value="Unassembled WGS sequence"/>
</dbReference>
<protein>
    <submittedName>
        <fullName evidence="2">DUF1998 domain-containing protein</fullName>
    </submittedName>
</protein>
<gene>
    <name evidence="2" type="ORF">WJ0W_000147</name>
</gene>
<reference evidence="2" key="1">
    <citation type="submission" date="2022-06" db="EMBL/GenBank/DDBJ databases">
        <authorList>
            <person name="Dietemann V."/>
            <person name="Ory F."/>
            <person name="Dainat B."/>
            <person name="Oberhansli S."/>
        </authorList>
    </citation>
    <scope>NUCLEOTIDE SEQUENCE</scope>
    <source>
        <strain evidence="2">Ena-SAMPLE-TAB-26-04-2022-14:26:32:270-5432</strain>
    </source>
</reference>
<evidence type="ECO:0000313" key="3">
    <source>
        <dbReference type="Proteomes" id="UP001154322"/>
    </source>
</evidence>
<dbReference type="NCBIfam" id="NF038324">
    <property type="entry name" value="DrmB_fam"/>
    <property type="match status" value="1"/>
</dbReference>
<proteinExistence type="predicted"/>
<accession>A0ABM9FVJ3</accession>
<evidence type="ECO:0000259" key="1">
    <source>
        <dbReference type="Pfam" id="PF09369"/>
    </source>
</evidence>
<dbReference type="InterPro" id="IPR018973">
    <property type="entry name" value="MZB"/>
</dbReference>
<comment type="caution">
    <text evidence="2">The sequence shown here is derived from an EMBL/GenBank/DDBJ whole genome shotgun (WGS) entry which is preliminary data.</text>
</comment>